<evidence type="ECO:0000313" key="3">
    <source>
        <dbReference type="EMBL" id="CAL1542978.1"/>
    </source>
</evidence>
<comment type="caution">
    <text evidence="3">The sequence shown here is derived from an EMBL/GenBank/DDBJ whole genome shotgun (WGS) entry which is preliminary data.</text>
</comment>
<dbReference type="PANTHER" id="PTHR34531">
    <property type="entry name" value="ZGC:153352"/>
    <property type="match status" value="1"/>
</dbReference>
<reference evidence="3 4" key="1">
    <citation type="submission" date="2024-04" db="EMBL/GenBank/DDBJ databases">
        <authorList>
            <consortium name="Genoscope - CEA"/>
            <person name="William W."/>
        </authorList>
    </citation>
    <scope>NUCLEOTIDE SEQUENCE [LARGE SCALE GENOMIC DNA]</scope>
</reference>
<dbReference type="AlphaFoldDB" id="A0AAV2IAU9"/>
<dbReference type="Pfam" id="PF22833">
    <property type="entry name" value="C5orf34_2nd"/>
    <property type="match status" value="1"/>
</dbReference>
<name>A0AAV2IAU9_LYMST</name>
<feature type="non-terminal residue" evidence="3">
    <location>
        <position position="1"/>
    </location>
</feature>
<dbReference type="Proteomes" id="UP001497497">
    <property type="component" value="Unassembled WGS sequence"/>
</dbReference>
<dbReference type="PANTHER" id="PTHR34531:SF1">
    <property type="entry name" value="CHROMOSOME 5 OPEN READING FRAME 34"/>
    <property type="match status" value="1"/>
</dbReference>
<dbReference type="InterPro" id="IPR053899">
    <property type="entry name" value="C5orf34-like_2nd"/>
</dbReference>
<keyword evidence="4" id="KW-1185">Reference proteome</keyword>
<gene>
    <name evidence="3" type="ORF">GSLYS_00016512001</name>
</gene>
<feature type="domain" description="C5orf34-like second" evidence="2">
    <location>
        <begin position="35"/>
        <end position="96"/>
    </location>
</feature>
<protein>
    <recommendedName>
        <fullName evidence="2">C5orf34-like second domain-containing protein</fullName>
    </recommendedName>
</protein>
<evidence type="ECO:0000313" key="4">
    <source>
        <dbReference type="Proteomes" id="UP001497497"/>
    </source>
</evidence>
<dbReference type="InterPro" id="IPR053901">
    <property type="entry name" value="C5orf34-like"/>
</dbReference>
<proteinExistence type="predicted"/>
<organism evidence="3 4">
    <name type="scientific">Lymnaea stagnalis</name>
    <name type="common">Great pond snail</name>
    <name type="synonym">Helix stagnalis</name>
    <dbReference type="NCBI Taxonomy" id="6523"/>
    <lineage>
        <taxon>Eukaryota</taxon>
        <taxon>Metazoa</taxon>
        <taxon>Spiralia</taxon>
        <taxon>Lophotrochozoa</taxon>
        <taxon>Mollusca</taxon>
        <taxon>Gastropoda</taxon>
        <taxon>Heterobranchia</taxon>
        <taxon>Euthyneura</taxon>
        <taxon>Panpulmonata</taxon>
        <taxon>Hygrophila</taxon>
        <taxon>Lymnaeoidea</taxon>
        <taxon>Lymnaeidae</taxon>
        <taxon>Lymnaea</taxon>
    </lineage>
</organism>
<dbReference type="EMBL" id="CAXITT010000518">
    <property type="protein sequence ID" value="CAL1542978.1"/>
    <property type="molecule type" value="Genomic_DNA"/>
</dbReference>
<accession>A0AAV2IAU9</accession>
<feature type="compositionally biased region" description="Polar residues" evidence="1">
    <location>
        <begin position="325"/>
        <end position="343"/>
    </location>
</feature>
<feature type="non-terminal residue" evidence="3">
    <location>
        <position position="531"/>
    </location>
</feature>
<feature type="region of interest" description="Disordered" evidence="1">
    <location>
        <begin position="275"/>
        <end position="348"/>
    </location>
</feature>
<sequence>EELLPKEDILLLYAQIDNIAWPKQAEDAKIEILPDGSRRITSLDEYASLVISPHGQDFTVCYLSKTSSEVRKNRETMSIATNFQNSSSSTLLSTDETGRKQREACSRVSVVRPAEAVVHPFKVAPVSTPYDPVFISKVHAEMQDLQIGSTLKSDPDKSKDCDIKILHQNTLCNKANISSKNTVVPPGCTNEVSEILSEIHAHLPDFSPHVRTCHQSSNKVSNEHLEIDSSIQAYRHRPLVPFPINSPNAHELSSISRSSTPDGLRTTIDTDTTLMHDNTENSHGHPTAFRLKHSPPAHYTSSPNENFGCQKPKKKNKSVDKNEESLSGSFLGNQKETTPSNEALRSPNRCNELGIKSLMNTSSQSNSSGTISADSLEVQRTIFENPQQLKNKAPKNRNGELADIISPLGPSKLDFDSNEPADWSEVGKLKVEMKSASQGYLTSNIQEGCAVVIPGRDQVEEESQSRRHYIWTTKHASRNDCPKEWTLPLRIALEAKNLITEDSISSQPTLKRLQTAGTTWKASSKNCNLTP</sequence>
<evidence type="ECO:0000259" key="2">
    <source>
        <dbReference type="Pfam" id="PF22833"/>
    </source>
</evidence>
<evidence type="ECO:0000256" key="1">
    <source>
        <dbReference type="SAM" id="MobiDB-lite"/>
    </source>
</evidence>